<name>A0A382NA57_9ZZZZ</name>
<evidence type="ECO:0000313" key="1">
    <source>
        <dbReference type="EMBL" id="SVC57620.1"/>
    </source>
</evidence>
<dbReference type="InterPro" id="IPR037257">
    <property type="entry name" value="T2SS_E_N_sf"/>
</dbReference>
<dbReference type="AlphaFoldDB" id="A0A382NA57"/>
<dbReference type="SUPFAM" id="SSF160246">
    <property type="entry name" value="EspE N-terminal domain-like"/>
    <property type="match status" value="1"/>
</dbReference>
<dbReference type="EMBL" id="UINC01098813">
    <property type="protein sequence ID" value="SVC57620.1"/>
    <property type="molecule type" value="Genomic_DNA"/>
</dbReference>
<accession>A0A382NA57</accession>
<feature type="non-terminal residue" evidence="1">
    <location>
        <position position="96"/>
    </location>
</feature>
<organism evidence="1">
    <name type="scientific">marine metagenome</name>
    <dbReference type="NCBI Taxonomy" id="408172"/>
    <lineage>
        <taxon>unclassified sequences</taxon>
        <taxon>metagenomes</taxon>
        <taxon>ecological metagenomes</taxon>
    </lineage>
</organism>
<reference evidence="1" key="1">
    <citation type="submission" date="2018-05" db="EMBL/GenBank/DDBJ databases">
        <authorList>
            <person name="Lanie J.A."/>
            <person name="Ng W.-L."/>
            <person name="Kazmierczak K.M."/>
            <person name="Andrzejewski T.M."/>
            <person name="Davidsen T.M."/>
            <person name="Wayne K.J."/>
            <person name="Tettelin H."/>
            <person name="Glass J.I."/>
            <person name="Rusch D."/>
            <person name="Podicherti R."/>
            <person name="Tsui H.-C.T."/>
            <person name="Winkler M.E."/>
        </authorList>
    </citation>
    <scope>NUCLEOTIDE SEQUENCE</scope>
</reference>
<proteinExistence type="predicted"/>
<evidence type="ECO:0008006" key="2">
    <source>
        <dbReference type="Google" id="ProtNLM"/>
    </source>
</evidence>
<gene>
    <name evidence="1" type="ORF">METZ01_LOCUS310474</name>
</gene>
<protein>
    <recommendedName>
        <fullName evidence="2">Type II secretion system protein GspE N-terminal domain-containing protein</fullName>
    </recommendedName>
</protein>
<sequence>MNGKKLGELLLEEDVLTKRQLQKALDVQKDGDKRKIGEILIDLGYLTVEDMTDVMMHQASSAQHEVQKGKRDLVLQQQIFKSKIKTPKPAAPKTVT</sequence>